<dbReference type="InterPro" id="IPR016040">
    <property type="entry name" value="NAD(P)-bd_dom"/>
</dbReference>
<dbReference type="InterPro" id="IPR036291">
    <property type="entry name" value="NAD(P)-bd_dom_sf"/>
</dbReference>
<dbReference type="Gene3D" id="3.90.25.10">
    <property type="entry name" value="UDP-galactose 4-epimerase, domain 1"/>
    <property type="match status" value="1"/>
</dbReference>
<proteinExistence type="predicted"/>
<protein>
    <submittedName>
        <fullName evidence="2">Epimerase</fullName>
    </submittedName>
</protein>
<sequence length="299" mass="31712">MFVVTGATSNTGRAVAMSLLDRGAPVRVIGRNAERLQPLADRGAEPIVAEPFDRTALEAAFAGATGVYAMLQPGVIPDSEDFTAYQRAVVEAIASALTKARSPHVVALSGWGANYENVGAPLQGLALLERRLESIDGLNTLALRPGWFMENATALIREIAVSGEASGQLRGDLALPMIATADIGAVVSDALIAADFRGFSARELQGPESLSLDDAAKVIGHLTGNRDATYRQISAEQARTRLVSCGFSTTMADAIVQMTDDVNAGRIRMMQPHEARIVTSTRFQRFASVVLQSTGKGEK</sequence>
<reference evidence="2 3" key="1">
    <citation type="submission" date="2018-03" db="EMBL/GenBank/DDBJ databases">
        <authorList>
            <person name="Nguyen K."/>
            <person name="Fouts D."/>
            <person name="Sutton G."/>
        </authorList>
    </citation>
    <scope>NUCLEOTIDE SEQUENCE [LARGE SCALE GENOMIC DNA]</scope>
    <source>
        <strain evidence="2 3">AU14328</strain>
    </source>
</reference>
<dbReference type="AlphaFoldDB" id="A0AB37AVM9"/>
<dbReference type="RefSeq" id="WP_105776281.1">
    <property type="nucleotide sequence ID" value="NZ_JAHPOL010000008.1"/>
</dbReference>
<feature type="domain" description="NAD(P)-binding" evidence="1">
    <location>
        <begin position="6"/>
        <end position="191"/>
    </location>
</feature>
<dbReference type="PANTHER" id="PTHR43162:SF1">
    <property type="entry name" value="PRESTALK A DIFFERENTIATION PROTEIN A"/>
    <property type="match status" value="1"/>
</dbReference>
<name>A0AB37AVM9_9BURK</name>
<dbReference type="PANTHER" id="PTHR43162">
    <property type="match status" value="1"/>
</dbReference>
<evidence type="ECO:0000313" key="3">
    <source>
        <dbReference type="Proteomes" id="UP000237811"/>
    </source>
</evidence>
<comment type="caution">
    <text evidence="2">The sequence shown here is derived from an EMBL/GenBank/DDBJ whole genome shotgun (WGS) entry which is preliminary data.</text>
</comment>
<dbReference type="InterPro" id="IPR051604">
    <property type="entry name" value="Ergot_Alk_Oxidoreductase"/>
</dbReference>
<evidence type="ECO:0000259" key="1">
    <source>
        <dbReference type="Pfam" id="PF13460"/>
    </source>
</evidence>
<gene>
    <name evidence="2" type="ORF">C6P99_06280</name>
</gene>
<dbReference type="Pfam" id="PF13460">
    <property type="entry name" value="NAD_binding_10"/>
    <property type="match status" value="1"/>
</dbReference>
<evidence type="ECO:0000313" key="2">
    <source>
        <dbReference type="EMBL" id="PRE53059.1"/>
    </source>
</evidence>
<accession>A0AB37AVM9</accession>
<dbReference type="EMBL" id="PVFR01000017">
    <property type="protein sequence ID" value="PRE53059.1"/>
    <property type="molecule type" value="Genomic_DNA"/>
</dbReference>
<organism evidence="2 3">
    <name type="scientific">Burkholderia multivorans</name>
    <dbReference type="NCBI Taxonomy" id="87883"/>
    <lineage>
        <taxon>Bacteria</taxon>
        <taxon>Pseudomonadati</taxon>
        <taxon>Pseudomonadota</taxon>
        <taxon>Betaproteobacteria</taxon>
        <taxon>Burkholderiales</taxon>
        <taxon>Burkholderiaceae</taxon>
        <taxon>Burkholderia</taxon>
        <taxon>Burkholderia cepacia complex</taxon>
    </lineage>
</organism>
<dbReference type="Proteomes" id="UP000237811">
    <property type="component" value="Unassembled WGS sequence"/>
</dbReference>
<dbReference type="SUPFAM" id="SSF51735">
    <property type="entry name" value="NAD(P)-binding Rossmann-fold domains"/>
    <property type="match status" value="1"/>
</dbReference>
<dbReference type="Gene3D" id="3.40.50.720">
    <property type="entry name" value="NAD(P)-binding Rossmann-like Domain"/>
    <property type="match status" value="1"/>
</dbReference>